<dbReference type="Proteomes" id="UP000178771">
    <property type="component" value="Unassembled WGS sequence"/>
</dbReference>
<organism evidence="1 2">
    <name type="scientific">candidate division WWE3 bacterium RIFCSPLOWO2_01_FULL_39_13</name>
    <dbReference type="NCBI Taxonomy" id="1802624"/>
    <lineage>
        <taxon>Bacteria</taxon>
        <taxon>Katanobacteria</taxon>
    </lineage>
</organism>
<protein>
    <submittedName>
        <fullName evidence="1">Uncharacterized protein</fullName>
    </submittedName>
</protein>
<comment type="caution">
    <text evidence="1">The sequence shown here is derived from an EMBL/GenBank/DDBJ whole genome shotgun (WGS) entry which is preliminary data.</text>
</comment>
<sequence>MQLVFSSNKEFVLNKLEYEALWQVHCEKIQFSFKMITGLSFKEDTIDSIVGNYESNFAGNALNEPMLFRFSVRHKLGTIFHELAHRLLLEYQFQYGGILENNHELIDLFLYDVIQESFGESAARERVNYECTFPGLEIPDAWNKILEHSRSKRQELWKAVLKNTPISQCINN</sequence>
<proteinExistence type="predicted"/>
<accession>A0A1F4V4H2</accession>
<dbReference type="STRING" id="1802624.A2982_01320"/>
<dbReference type="AlphaFoldDB" id="A0A1F4V4H2"/>
<evidence type="ECO:0000313" key="1">
    <source>
        <dbReference type="EMBL" id="OGC52117.1"/>
    </source>
</evidence>
<reference evidence="1 2" key="1">
    <citation type="journal article" date="2016" name="Nat. Commun.">
        <title>Thousands of microbial genomes shed light on interconnected biogeochemical processes in an aquifer system.</title>
        <authorList>
            <person name="Anantharaman K."/>
            <person name="Brown C.T."/>
            <person name="Hug L.A."/>
            <person name="Sharon I."/>
            <person name="Castelle C.J."/>
            <person name="Probst A.J."/>
            <person name="Thomas B.C."/>
            <person name="Singh A."/>
            <person name="Wilkins M.J."/>
            <person name="Karaoz U."/>
            <person name="Brodie E.L."/>
            <person name="Williams K.H."/>
            <person name="Hubbard S.S."/>
            <person name="Banfield J.F."/>
        </authorList>
    </citation>
    <scope>NUCLEOTIDE SEQUENCE [LARGE SCALE GENOMIC DNA]</scope>
</reference>
<name>A0A1F4V4H2_UNCKA</name>
<evidence type="ECO:0000313" key="2">
    <source>
        <dbReference type="Proteomes" id="UP000178771"/>
    </source>
</evidence>
<gene>
    <name evidence="1" type="ORF">A2982_01320</name>
</gene>
<dbReference type="EMBL" id="MEVH01000005">
    <property type="protein sequence ID" value="OGC52117.1"/>
    <property type="molecule type" value="Genomic_DNA"/>
</dbReference>